<sequence>MAKNRGYKTPNEKFNAEFAELDSSPVQQKVKSAGASGTAKSTGYKTPNEKFDEEFADLSGQPVKKKVQQAKAQKQTK</sequence>
<dbReference type="OrthoDB" id="2625421at2"/>
<dbReference type="Proteomes" id="UP000092573">
    <property type="component" value="Chromosome"/>
</dbReference>
<dbReference type="STRING" id="1462996.AWM70_02900"/>
<dbReference type="AlphaFoldDB" id="A0A1B1MWV4"/>
<dbReference type="KEGG" id="pyg:AWM70_02900"/>
<protein>
    <submittedName>
        <fullName evidence="2">Uncharacterized protein</fullName>
    </submittedName>
</protein>
<organism evidence="2 3">
    <name type="scientific">Paenibacillus yonginensis</name>
    <dbReference type="NCBI Taxonomy" id="1462996"/>
    <lineage>
        <taxon>Bacteria</taxon>
        <taxon>Bacillati</taxon>
        <taxon>Bacillota</taxon>
        <taxon>Bacilli</taxon>
        <taxon>Bacillales</taxon>
        <taxon>Paenibacillaceae</taxon>
        <taxon>Paenibacillus</taxon>
    </lineage>
</organism>
<name>A0A1B1MWV4_9BACL</name>
<evidence type="ECO:0000313" key="2">
    <source>
        <dbReference type="EMBL" id="ANS73654.1"/>
    </source>
</evidence>
<proteinExistence type="predicted"/>
<evidence type="ECO:0000313" key="3">
    <source>
        <dbReference type="Proteomes" id="UP000092573"/>
    </source>
</evidence>
<reference evidence="2 3" key="1">
    <citation type="submission" date="2016-01" db="EMBL/GenBank/DDBJ databases">
        <title>Complete Genome Sequence of Paenibacillus yonginensis DCY84, a novel Plant Growth-Promoting Bacteria with Elicitation of Induced Systemic Resistance.</title>
        <authorList>
            <person name="Kim Y.J."/>
            <person name="Yang D.C."/>
            <person name="Sukweenadhi J."/>
        </authorList>
    </citation>
    <scope>NUCLEOTIDE SEQUENCE [LARGE SCALE GENOMIC DNA]</scope>
    <source>
        <strain evidence="2 3">DCY84</strain>
    </source>
</reference>
<evidence type="ECO:0000256" key="1">
    <source>
        <dbReference type="SAM" id="MobiDB-lite"/>
    </source>
</evidence>
<feature type="compositionally biased region" description="Basic residues" evidence="1">
    <location>
        <begin position="63"/>
        <end position="77"/>
    </location>
</feature>
<dbReference type="EMBL" id="CP014167">
    <property type="protein sequence ID" value="ANS73654.1"/>
    <property type="molecule type" value="Genomic_DNA"/>
</dbReference>
<accession>A0A1B1MWV4</accession>
<feature type="region of interest" description="Disordered" evidence="1">
    <location>
        <begin position="1"/>
        <end position="77"/>
    </location>
</feature>
<gene>
    <name evidence="2" type="ORF">AWM70_02900</name>
</gene>
<keyword evidence="3" id="KW-1185">Reference proteome</keyword>
<dbReference type="RefSeq" id="WP_068694203.1">
    <property type="nucleotide sequence ID" value="NZ_CP014167.1"/>
</dbReference>